<keyword evidence="8 10" id="KW-1133">Transmembrane helix</keyword>
<feature type="transmembrane region" description="Helical" evidence="10">
    <location>
        <begin position="160"/>
        <end position="177"/>
    </location>
</feature>
<feature type="transmembrane region" description="Helical" evidence="10">
    <location>
        <begin position="299"/>
        <end position="319"/>
    </location>
</feature>
<keyword evidence="4 10" id="KW-0328">Glycosyltransferase</keyword>
<feature type="transmembrane region" description="Helical" evidence="10">
    <location>
        <begin position="14"/>
        <end position="34"/>
    </location>
</feature>
<dbReference type="EMBL" id="JAPXFL010000001">
    <property type="protein sequence ID" value="KAK9512903.1"/>
    <property type="molecule type" value="Genomic_DNA"/>
</dbReference>
<evidence type="ECO:0000256" key="5">
    <source>
        <dbReference type="ARBA" id="ARBA00022679"/>
    </source>
</evidence>
<reference evidence="11 12" key="1">
    <citation type="submission" date="2022-12" db="EMBL/GenBank/DDBJ databases">
        <title>Chromosome-level genome assembly of true bugs.</title>
        <authorList>
            <person name="Ma L."/>
            <person name="Li H."/>
        </authorList>
    </citation>
    <scope>NUCLEOTIDE SEQUENCE [LARGE SCALE GENOMIC DNA]</scope>
    <source>
        <strain evidence="11">Lab_2022b</strain>
    </source>
</reference>
<feature type="transmembrane region" description="Helical" evidence="10">
    <location>
        <begin position="197"/>
        <end position="219"/>
    </location>
</feature>
<accession>A0AAW1DRF7</accession>
<dbReference type="AlphaFoldDB" id="A0AAW1DRF7"/>
<comment type="subcellular location">
    <subcellularLocation>
        <location evidence="1 10">Endoplasmic reticulum membrane</location>
        <topology evidence="1 10">Multi-pass membrane protein</topology>
    </subcellularLocation>
</comment>
<keyword evidence="9 10" id="KW-0472">Membrane</keyword>
<keyword evidence="12" id="KW-1185">Reference proteome</keyword>
<evidence type="ECO:0000256" key="2">
    <source>
        <dbReference type="ARBA" id="ARBA00004922"/>
    </source>
</evidence>
<comment type="pathway">
    <text evidence="2">Protein modification; protein glycosylation.</text>
</comment>
<feature type="transmembrane region" description="Helical" evidence="10">
    <location>
        <begin position="231"/>
        <end position="252"/>
    </location>
</feature>
<dbReference type="GO" id="GO:0005789">
    <property type="term" value="C:endoplasmic reticulum membrane"/>
    <property type="evidence" value="ECO:0007669"/>
    <property type="project" value="UniProtKB-SubCell"/>
</dbReference>
<dbReference type="PANTHER" id="PTHR22760">
    <property type="entry name" value="GLYCOSYLTRANSFERASE"/>
    <property type="match status" value="1"/>
</dbReference>
<dbReference type="EC" id="2.4.1.-" evidence="10"/>
<feature type="transmembrane region" description="Helical" evidence="10">
    <location>
        <begin position="46"/>
        <end position="68"/>
    </location>
</feature>
<name>A0AAW1DRF7_9HEMI</name>
<feature type="transmembrane region" description="Helical" evidence="10">
    <location>
        <begin position="120"/>
        <end position="139"/>
    </location>
</feature>
<organism evidence="11 12">
    <name type="scientific">Rhynocoris fuscipes</name>
    <dbReference type="NCBI Taxonomy" id="488301"/>
    <lineage>
        <taxon>Eukaryota</taxon>
        <taxon>Metazoa</taxon>
        <taxon>Ecdysozoa</taxon>
        <taxon>Arthropoda</taxon>
        <taxon>Hexapoda</taxon>
        <taxon>Insecta</taxon>
        <taxon>Pterygota</taxon>
        <taxon>Neoptera</taxon>
        <taxon>Paraneoptera</taxon>
        <taxon>Hemiptera</taxon>
        <taxon>Heteroptera</taxon>
        <taxon>Panheteroptera</taxon>
        <taxon>Cimicomorpha</taxon>
        <taxon>Reduviidae</taxon>
        <taxon>Harpactorinae</taxon>
        <taxon>Harpactorini</taxon>
        <taxon>Rhynocoris</taxon>
    </lineage>
</organism>
<feature type="transmembrane region" description="Helical" evidence="10">
    <location>
        <begin position="80"/>
        <end position="100"/>
    </location>
</feature>
<comment type="similarity">
    <text evidence="3 10">Belongs to the glycosyltransferase 22 family.</text>
</comment>
<sequence length="325" mass="37616">MSNRRIQREQSDRFPCRFVAFIALLCARLVPALWTPYNDNQILPSTISRCLVAFASSACEMCFFKGVCREFGHHVGKITLIFLLSSAGMFSASFAFLYSTFLMDVTMLSLSAWYHRNYELAIFLSVISSFLSFTFAGLLRVPMILDFLLFSQKVDKAKKTWVVIGTITLDTMAYYFFSKEALHSISQEPWYFFYFYYGFLNFNFIFQLALSTPIALILVDKKISANARNPARIPYLLSILPLYLCLTVYHFQQQEKTFILPVYPLICLCGALTVDSVQRLYAKFFIKRSKHYHNYNLRITYPIVTITTILNIARIRALYSGSFLH</sequence>
<dbReference type="InterPro" id="IPR005599">
    <property type="entry name" value="GPI_mannosylTrfase"/>
</dbReference>
<evidence type="ECO:0000313" key="12">
    <source>
        <dbReference type="Proteomes" id="UP001461498"/>
    </source>
</evidence>
<proteinExistence type="inferred from homology"/>
<keyword evidence="7 10" id="KW-0256">Endoplasmic reticulum</keyword>
<evidence type="ECO:0000256" key="1">
    <source>
        <dbReference type="ARBA" id="ARBA00004477"/>
    </source>
</evidence>
<dbReference type="GO" id="GO:0006487">
    <property type="term" value="P:protein N-linked glycosylation"/>
    <property type="evidence" value="ECO:0007669"/>
    <property type="project" value="TreeGrafter"/>
</dbReference>
<evidence type="ECO:0000256" key="4">
    <source>
        <dbReference type="ARBA" id="ARBA00022676"/>
    </source>
</evidence>
<evidence type="ECO:0000313" key="11">
    <source>
        <dbReference type="EMBL" id="KAK9512903.1"/>
    </source>
</evidence>
<dbReference type="GO" id="GO:0000026">
    <property type="term" value="F:alpha-1,2-mannosyltransferase activity"/>
    <property type="evidence" value="ECO:0007669"/>
    <property type="project" value="TreeGrafter"/>
</dbReference>
<feature type="transmembrane region" description="Helical" evidence="10">
    <location>
        <begin position="258"/>
        <end position="278"/>
    </location>
</feature>
<evidence type="ECO:0000256" key="10">
    <source>
        <dbReference type="RuleBase" id="RU363075"/>
    </source>
</evidence>
<dbReference type="Pfam" id="PF03901">
    <property type="entry name" value="Glyco_transf_22"/>
    <property type="match status" value="1"/>
</dbReference>
<evidence type="ECO:0000256" key="3">
    <source>
        <dbReference type="ARBA" id="ARBA00007063"/>
    </source>
</evidence>
<comment type="caution">
    <text evidence="11">The sequence shown here is derived from an EMBL/GenBank/DDBJ whole genome shotgun (WGS) entry which is preliminary data.</text>
</comment>
<dbReference type="PANTHER" id="PTHR22760:SF2">
    <property type="entry name" value="ALPHA-1,2-MANNOSYLTRANSFERASE ALG9"/>
    <property type="match status" value="1"/>
</dbReference>
<dbReference type="Proteomes" id="UP001461498">
    <property type="component" value="Unassembled WGS sequence"/>
</dbReference>
<evidence type="ECO:0000256" key="7">
    <source>
        <dbReference type="ARBA" id="ARBA00022824"/>
    </source>
</evidence>
<gene>
    <name evidence="11" type="ORF">O3M35_001215</name>
</gene>
<protein>
    <recommendedName>
        <fullName evidence="10">Mannosyltransferase</fullName>
        <ecNumber evidence="10">2.4.1.-</ecNumber>
    </recommendedName>
</protein>
<evidence type="ECO:0000256" key="8">
    <source>
        <dbReference type="ARBA" id="ARBA00022989"/>
    </source>
</evidence>
<evidence type="ECO:0000256" key="6">
    <source>
        <dbReference type="ARBA" id="ARBA00022692"/>
    </source>
</evidence>
<evidence type="ECO:0000256" key="9">
    <source>
        <dbReference type="ARBA" id="ARBA00023136"/>
    </source>
</evidence>
<keyword evidence="5" id="KW-0808">Transferase</keyword>
<keyword evidence="6 10" id="KW-0812">Transmembrane</keyword>